<dbReference type="Proteomes" id="UP000001318">
    <property type="component" value="Chromosome"/>
</dbReference>
<evidence type="ECO:0000313" key="3">
    <source>
        <dbReference type="Proteomes" id="UP000001318"/>
    </source>
</evidence>
<dbReference type="EMBL" id="AM849034">
    <property type="protein sequence ID" value="CAQ03098.1"/>
    <property type="molecule type" value="Genomic_DNA"/>
</dbReference>
<proteinExistence type="predicted"/>
<reference evidence="2 3" key="1">
    <citation type="journal article" date="2008" name="J. Bacteriol.">
        <title>Genome of the actinomycete plant pathogen Clavibacter michiganensis subsp. sepedonicus suggests recent niche adaptation.</title>
        <authorList>
            <person name="Bentley S.D."/>
            <person name="Corton C."/>
            <person name="Brown S.E."/>
            <person name="Barron A."/>
            <person name="Clark L."/>
            <person name="Doggett J."/>
            <person name="Harris B."/>
            <person name="Ormond D."/>
            <person name="Quail M.A."/>
            <person name="May G."/>
            <person name="Francis D."/>
            <person name="Knudson D."/>
            <person name="Parkhill J."/>
            <person name="Ishimaru C.A."/>
        </authorList>
    </citation>
    <scope>NUCLEOTIDE SEQUENCE [LARGE SCALE GENOMIC DNA]</scope>
    <source>
        <strain evidence="3">ATCC 33113 / DSM 20744 / JCM 9667 / LMG 2889 / ICMP 2535 / C-1</strain>
    </source>
</reference>
<dbReference type="OrthoDB" id="5123741at2"/>
<keyword evidence="3" id="KW-1185">Reference proteome</keyword>
<dbReference type="RefSeq" id="WP_012300243.1">
    <property type="nucleotide sequence ID" value="NC_010407.1"/>
</dbReference>
<protein>
    <submittedName>
        <fullName evidence="2">Exported protein</fullName>
    </submittedName>
</protein>
<name>B0RD05_CLASE</name>
<gene>
    <name evidence="2" type="ordered locus">CMS3028</name>
</gene>
<organism evidence="2 3">
    <name type="scientific">Clavibacter sepedonicus</name>
    <name type="common">Clavibacter michiganensis subsp. sepedonicus</name>
    <dbReference type="NCBI Taxonomy" id="31964"/>
    <lineage>
        <taxon>Bacteria</taxon>
        <taxon>Bacillati</taxon>
        <taxon>Actinomycetota</taxon>
        <taxon>Actinomycetes</taxon>
        <taxon>Micrococcales</taxon>
        <taxon>Microbacteriaceae</taxon>
        <taxon>Clavibacter</taxon>
    </lineage>
</organism>
<dbReference type="STRING" id="31964.CMS3028"/>
<dbReference type="HOGENOM" id="CLU_1934329_0_0_11"/>
<feature type="signal peptide" evidence="1">
    <location>
        <begin position="1"/>
        <end position="29"/>
    </location>
</feature>
<evidence type="ECO:0000256" key="1">
    <source>
        <dbReference type="SAM" id="SignalP"/>
    </source>
</evidence>
<accession>B0RD05</accession>
<dbReference type="GeneID" id="29472152"/>
<feature type="chain" id="PRO_5002751904" evidence="1">
    <location>
        <begin position="30"/>
        <end position="130"/>
    </location>
</feature>
<sequence length="130" mass="12721">MRDWTRLTRPAITIGVTAVLLGGGTAAQAADVTPDSECAGDGPDISVTDVVDTYIPGDFRAYGDGGAVLTIAAGQSSTAKADVSVSGTLSADAVVASASVTAGVTLGVSETVSQQASASYTVPADLNGPC</sequence>
<dbReference type="KEGG" id="cms:CMS3028"/>
<dbReference type="AlphaFoldDB" id="B0RD05"/>
<evidence type="ECO:0000313" key="2">
    <source>
        <dbReference type="EMBL" id="CAQ03098.1"/>
    </source>
</evidence>
<keyword evidence="1" id="KW-0732">Signal</keyword>